<comment type="caution">
    <text evidence="1">The sequence shown here is derived from an EMBL/GenBank/DDBJ whole genome shotgun (WGS) entry which is preliminary data.</text>
</comment>
<evidence type="ECO:0000313" key="2">
    <source>
        <dbReference type="Proteomes" id="UP000242791"/>
    </source>
</evidence>
<accession>A0A1J9Q9M9</accession>
<dbReference type="PANTHER" id="PTHR33481">
    <property type="entry name" value="REVERSE TRANSCRIPTASE"/>
    <property type="match status" value="1"/>
</dbReference>
<dbReference type="PANTHER" id="PTHR33481:SF1">
    <property type="entry name" value="ENDONUCLEASE_EXONUCLEASE_PHOSPHATASE DOMAIN-CONTAINING PROTEIN-RELATED"/>
    <property type="match status" value="1"/>
</dbReference>
<dbReference type="Proteomes" id="UP000242791">
    <property type="component" value="Unassembled WGS sequence"/>
</dbReference>
<name>A0A1J9Q9M9_9EURO</name>
<dbReference type="EMBL" id="LGTZ01002669">
    <property type="protein sequence ID" value="OJD11885.1"/>
    <property type="molecule type" value="Genomic_DNA"/>
</dbReference>
<sequence>MAKAFRDYRRGLADYEVFQQARSDYFALIKQAKRTCWNDFLAIAQGKEVFKAYKYTKGIKVEKTPMLEFSDSLNKTKDKAVSFDKKCNAFLKALFRDPPQYDPIDWNKYHQSPAWGWPDLEESEIKLHLHRF</sequence>
<gene>
    <name evidence="1" type="ORF">ACJ73_09443</name>
</gene>
<reference evidence="1 2" key="1">
    <citation type="submission" date="2015-08" db="EMBL/GenBank/DDBJ databases">
        <title>Emmonsia species relationships and genome sequence.</title>
        <authorList>
            <person name="Cuomo C.A."/>
            <person name="Schwartz I.S."/>
            <person name="Kenyon C."/>
            <person name="De Hoog G.S."/>
            <person name="Govender N.P."/>
            <person name="Botha A."/>
            <person name="Moreno L."/>
            <person name="De Vries M."/>
            <person name="Munoz J.F."/>
            <person name="Stielow J.B."/>
        </authorList>
    </citation>
    <scope>NUCLEOTIDE SEQUENCE [LARGE SCALE GENOMIC DNA]</scope>
    <source>
        <strain evidence="1 2">EI222</strain>
    </source>
</reference>
<protein>
    <submittedName>
        <fullName evidence="1">Uncharacterized protein</fullName>
    </submittedName>
</protein>
<dbReference type="VEuPathDB" id="FungiDB:ACJ73_09443"/>
<evidence type="ECO:0000313" key="1">
    <source>
        <dbReference type="EMBL" id="OJD11885.1"/>
    </source>
</evidence>
<proteinExistence type="predicted"/>
<dbReference type="AlphaFoldDB" id="A0A1J9Q9M9"/>
<keyword evidence="2" id="KW-1185">Reference proteome</keyword>
<organism evidence="1 2">
    <name type="scientific">Blastomyces percursus</name>
    <dbReference type="NCBI Taxonomy" id="1658174"/>
    <lineage>
        <taxon>Eukaryota</taxon>
        <taxon>Fungi</taxon>
        <taxon>Dikarya</taxon>
        <taxon>Ascomycota</taxon>
        <taxon>Pezizomycotina</taxon>
        <taxon>Eurotiomycetes</taxon>
        <taxon>Eurotiomycetidae</taxon>
        <taxon>Onygenales</taxon>
        <taxon>Ajellomycetaceae</taxon>
        <taxon>Blastomyces</taxon>
    </lineage>
</organism>